<dbReference type="PRINTS" id="PR00368">
    <property type="entry name" value="FADPNR"/>
</dbReference>
<dbReference type="GO" id="GO:0016491">
    <property type="term" value="F:oxidoreductase activity"/>
    <property type="evidence" value="ECO:0007669"/>
    <property type="project" value="UniProtKB-KW"/>
</dbReference>
<feature type="domain" description="FAD/NAD(P)-binding" evidence="3">
    <location>
        <begin position="181"/>
        <end position="282"/>
    </location>
</feature>
<keyword evidence="2" id="KW-0560">Oxidoreductase</keyword>
<dbReference type="InterPro" id="IPR023753">
    <property type="entry name" value="FAD/NAD-binding_dom"/>
</dbReference>
<evidence type="ECO:0000256" key="1">
    <source>
        <dbReference type="ARBA" id="ARBA00022630"/>
    </source>
</evidence>
<accession>A0A7Y7XEV4</accession>
<evidence type="ECO:0000313" key="5">
    <source>
        <dbReference type="Proteomes" id="UP000539985"/>
    </source>
</evidence>
<dbReference type="InterPro" id="IPR036188">
    <property type="entry name" value="FAD/NAD-bd_sf"/>
</dbReference>
<evidence type="ECO:0000313" key="4">
    <source>
        <dbReference type="EMBL" id="NWB98555.1"/>
    </source>
</evidence>
<dbReference type="RefSeq" id="WP_177104259.1">
    <property type="nucleotide sequence ID" value="NZ_JACAQB010000016.1"/>
</dbReference>
<dbReference type="EMBL" id="JACAQB010000016">
    <property type="protein sequence ID" value="NWB98555.1"/>
    <property type="molecule type" value="Genomic_DNA"/>
</dbReference>
<dbReference type="PRINTS" id="PR00469">
    <property type="entry name" value="PNDRDTASEII"/>
</dbReference>
<evidence type="ECO:0000256" key="2">
    <source>
        <dbReference type="ARBA" id="ARBA00023002"/>
    </source>
</evidence>
<reference evidence="4 5" key="1">
    <citation type="submission" date="2020-04" db="EMBL/GenBank/DDBJ databases">
        <title>Molecular characterization of pseudomonads from Agaricus bisporus reveal novel blotch 2 pathogens in Western Europe.</title>
        <authorList>
            <person name="Taparia T."/>
            <person name="Krijger M."/>
            <person name="Haynes E."/>
            <person name="Elpinstone J.G."/>
            <person name="Noble R."/>
            <person name="Van Der Wolf J."/>
        </authorList>
    </citation>
    <scope>NUCLEOTIDE SEQUENCE [LARGE SCALE GENOMIC DNA]</scope>
    <source>
        <strain evidence="4 5">H7001</strain>
    </source>
</reference>
<dbReference type="AlphaFoldDB" id="A0A7Y7XEV4"/>
<keyword evidence="1" id="KW-0285">Flavoprotein</keyword>
<proteinExistence type="predicted"/>
<feature type="domain" description="FAD/NAD(P)-binding" evidence="3">
    <location>
        <begin position="5"/>
        <end position="131"/>
    </location>
</feature>
<protein>
    <submittedName>
        <fullName evidence="4">NAD(P)/FAD-dependent oxidoreductase</fullName>
    </submittedName>
</protein>
<dbReference type="InterPro" id="IPR050097">
    <property type="entry name" value="Ferredoxin-NADP_redctase_2"/>
</dbReference>
<dbReference type="Pfam" id="PF07992">
    <property type="entry name" value="Pyr_redox_2"/>
    <property type="match status" value="2"/>
</dbReference>
<dbReference type="PANTHER" id="PTHR48105">
    <property type="entry name" value="THIOREDOXIN REDUCTASE 1-RELATED-RELATED"/>
    <property type="match status" value="1"/>
</dbReference>
<name>A0A7Y7XEV4_9PSED</name>
<gene>
    <name evidence="4" type="ORF">HX882_21905</name>
</gene>
<sequence>MSHFVVVVGASFAGLSAAMQLARARQRVLLIDSGRPRNRFAATVHGFLGQDGQSPQVIRDEALRQLLDYPTVEFVQGEVVSARPVDAGFAVLLADGREERAVRLILATGLRDELPAIPGLPERWGRTVLHCPYCHGYEVRDRSLGVLATMSLSAHQAGMIPDWGPTVYFTQGLHEPDAEQLAHLQARGVRIERTPVVELLGQAPALEAVRLSDGRVIKVQALFTGPKTQMASPLAEQLGCLFDEGPQGAYIRVDERKETSVPGVFAAGDAASPMHNATFAAAAGVMAGFAVHQSLIAETSAHQKNMGTRSA</sequence>
<comment type="caution">
    <text evidence="4">The sequence shown here is derived from an EMBL/GenBank/DDBJ whole genome shotgun (WGS) entry which is preliminary data.</text>
</comment>
<evidence type="ECO:0000259" key="3">
    <source>
        <dbReference type="Pfam" id="PF07992"/>
    </source>
</evidence>
<organism evidence="4 5">
    <name type="scientific">Pseudomonas gingeri</name>
    <dbReference type="NCBI Taxonomy" id="117681"/>
    <lineage>
        <taxon>Bacteria</taxon>
        <taxon>Pseudomonadati</taxon>
        <taxon>Pseudomonadota</taxon>
        <taxon>Gammaproteobacteria</taxon>
        <taxon>Pseudomonadales</taxon>
        <taxon>Pseudomonadaceae</taxon>
        <taxon>Pseudomonas</taxon>
    </lineage>
</organism>
<dbReference type="SUPFAM" id="SSF51905">
    <property type="entry name" value="FAD/NAD(P)-binding domain"/>
    <property type="match status" value="1"/>
</dbReference>
<dbReference type="Gene3D" id="3.50.50.60">
    <property type="entry name" value="FAD/NAD(P)-binding domain"/>
    <property type="match status" value="2"/>
</dbReference>
<dbReference type="Proteomes" id="UP000539985">
    <property type="component" value="Unassembled WGS sequence"/>
</dbReference>